<feature type="transmembrane region" description="Helical" evidence="1">
    <location>
        <begin position="136"/>
        <end position="154"/>
    </location>
</feature>
<gene>
    <name evidence="3" type="ORF">SBAD_LOCUS11574</name>
</gene>
<keyword evidence="1" id="KW-1133">Transmembrane helix</keyword>
<dbReference type="AlphaFoldDB" id="A0A183J6S6"/>
<feature type="transmembrane region" description="Helical" evidence="1">
    <location>
        <begin position="51"/>
        <end position="71"/>
    </location>
</feature>
<sequence>MDFVIHRFRGKTFVSRCDAAFARVLLSFSLYTNGLRIFNTRTKSGQISCVHGIRVLSMFWIIFGHTYYWGIPYLNNLMDGYKLPNNIANQILLNGSLSVDPFFFLSGMLLTYLWLKNVSSSMDKIKSWNLWLKYYLHRYLRLTPVYMIVLAFNADTLRFVTDGPMWSQNGFEPNYCANSWWTNALYINNFIHDEECMTWSWYLANDMQFYMLAPIILLLFIRFVPTPSFNMLFNVFVLLGIRYFRSLSSLRSFLQAASFVHGLFSTTIGLLSHFSQLTRKSWFHCNCMSLFHCISFRFEIFDLFWDQVYIKPYTRCAPFLIGILVGYFLCKTKMSVQIPKALVAFCWILNTALGLVIVFGLCDYSRTNQISFAWRLIYSAFGRTVWSVVIAWVTFACATGYGGKVSSGPVNTFLSWKVWTPLSRLVYSAYLIHPVLIRSYYASQNRPMHFGDHFQMVTISICSVGNEVQSEWMLALG</sequence>
<evidence type="ECO:0000313" key="4">
    <source>
        <dbReference type="Proteomes" id="UP000270296"/>
    </source>
</evidence>
<evidence type="ECO:0000313" key="5">
    <source>
        <dbReference type="WBParaSite" id="SBAD_0001196001-mRNA-1"/>
    </source>
</evidence>
<feature type="domain" description="Acyltransferase 3" evidence="2">
    <location>
        <begin position="50"/>
        <end position="444"/>
    </location>
</feature>
<accession>A0A183J6S6</accession>
<dbReference type="PANTHER" id="PTHR11161">
    <property type="entry name" value="O-ACYLTRANSFERASE"/>
    <property type="match status" value="1"/>
</dbReference>
<evidence type="ECO:0000313" key="3">
    <source>
        <dbReference type="EMBL" id="VDP41186.1"/>
    </source>
</evidence>
<dbReference type="EMBL" id="UZAM01015942">
    <property type="protein sequence ID" value="VDP41186.1"/>
    <property type="molecule type" value="Genomic_DNA"/>
</dbReference>
<feature type="transmembrane region" description="Helical" evidence="1">
    <location>
        <begin position="209"/>
        <end position="241"/>
    </location>
</feature>
<dbReference type="PANTHER" id="PTHR11161:SF0">
    <property type="entry name" value="O-ACYLTRANSFERASE LIKE PROTEIN"/>
    <property type="match status" value="1"/>
</dbReference>
<dbReference type="OrthoDB" id="118951at2759"/>
<keyword evidence="4" id="KW-1185">Reference proteome</keyword>
<dbReference type="InterPro" id="IPR052728">
    <property type="entry name" value="O2_lipid_transport_reg"/>
</dbReference>
<dbReference type="WBParaSite" id="SBAD_0001196001-mRNA-1">
    <property type="protein sequence ID" value="SBAD_0001196001-mRNA-1"/>
    <property type="gene ID" value="SBAD_0001196001"/>
</dbReference>
<dbReference type="GO" id="GO:0016747">
    <property type="term" value="F:acyltransferase activity, transferring groups other than amino-acyl groups"/>
    <property type="evidence" value="ECO:0007669"/>
    <property type="project" value="InterPro"/>
</dbReference>
<feature type="transmembrane region" description="Helical" evidence="1">
    <location>
        <begin position="341"/>
        <end position="364"/>
    </location>
</feature>
<feature type="transmembrane region" description="Helical" evidence="1">
    <location>
        <begin position="312"/>
        <end position="329"/>
    </location>
</feature>
<evidence type="ECO:0000256" key="1">
    <source>
        <dbReference type="SAM" id="Phobius"/>
    </source>
</evidence>
<keyword evidence="1" id="KW-0472">Membrane</keyword>
<keyword evidence="1" id="KW-0812">Transmembrane</keyword>
<feature type="transmembrane region" description="Helical" evidence="1">
    <location>
        <begin position="376"/>
        <end position="402"/>
    </location>
</feature>
<name>A0A183J6S6_9BILA</name>
<proteinExistence type="predicted"/>
<dbReference type="Pfam" id="PF01757">
    <property type="entry name" value="Acyl_transf_3"/>
    <property type="match status" value="1"/>
</dbReference>
<feature type="transmembrane region" description="Helical" evidence="1">
    <location>
        <begin position="91"/>
        <end position="115"/>
    </location>
</feature>
<reference evidence="5" key="1">
    <citation type="submission" date="2016-06" db="UniProtKB">
        <authorList>
            <consortium name="WormBaseParasite"/>
        </authorList>
    </citation>
    <scope>IDENTIFICATION</scope>
</reference>
<feature type="transmembrane region" description="Helical" evidence="1">
    <location>
        <begin position="253"/>
        <end position="275"/>
    </location>
</feature>
<evidence type="ECO:0000259" key="2">
    <source>
        <dbReference type="Pfam" id="PF01757"/>
    </source>
</evidence>
<dbReference type="InterPro" id="IPR002656">
    <property type="entry name" value="Acyl_transf_3_dom"/>
</dbReference>
<reference evidence="3 4" key="2">
    <citation type="submission" date="2018-11" db="EMBL/GenBank/DDBJ databases">
        <authorList>
            <consortium name="Pathogen Informatics"/>
        </authorList>
    </citation>
    <scope>NUCLEOTIDE SEQUENCE [LARGE SCALE GENOMIC DNA]</scope>
</reference>
<organism evidence="5">
    <name type="scientific">Soboliphyme baturini</name>
    <dbReference type="NCBI Taxonomy" id="241478"/>
    <lineage>
        <taxon>Eukaryota</taxon>
        <taxon>Metazoa</taxon>
        <taxon>Ecdysozoa</taxon>
        <taxon>Nematoda</taxon>
        <taxon>Enoplea</taxon>
        <taxon>Dorylaimia</taxon>
        <taxon>Dioctophymatida</taxon>
        <taxon>Dioctophymatoidea</taxon>
        <taxon>Soboliphymatidae</taxon>
        <taxon>Soboliphyme</taxon>
    </lineage>
</organism>
<protein>
    <submittedName>
        <fullName evidence="5">Acyl_transf_3 domain-containing protein</fullName>
    </submittedName>
</protein>
<dbReference type="Proteomes" id="UP000270296">
    <property type="component" value="Unassembled WGS sequence"/>
</dbReference>